<protein>
    <recommendedName>
        <fullName evidence="2">C2H2-type domain-containing protein</fullName>
    </recommendedName>
</protein>
<organism evidence="3">
    <name type="scientific">Oryza brachyantha</name>
    <name type="common">malo sina</name>
    <dbReference type="NCBI Taxonomy" id="4533"/>
    <lineage>
        <taxon>Eukaryota</taxon>
        <taxon>Viridiplantae</taxon>
        <taxon>Streptophyta</taxon>
        <taxon>Embryophyta</taxon>
        <taxon>Tracheophyta</taxon>
        <taxon>Spermatophyta</taxon>
        <taxon>Magnoliopsida</taxon>
        <taxon>Liliopsida</taxon>
        <taxon>Poales</taxon>
        <taxon>Poaceae</taxon>
        <taxon>BOP clade</taxon>
        <taxon>Oryzoideae</taxon>
        <taxon>Oryzeae</taxon>
        <taxon>Oryzinae</taxon>
        <taxon>Oryza</taxon>
    </lineage>
</organism>
<dbReference type="STRING" id="4533.J3LBZ2"/>
<feature type="region of interest" description="Disordered" evidence="1">
    <location>
        <begin position="52"/>
        <end position="80"/>
    </location>
</feature>
<evidence type="ECO:0000313" key="4">
    <source>
        <dbReference type="Proteomes" id="UP000006038"/>
    </source>
</evidence>
<dbReference type="Gramene" id="OB02G21590.1">
    <property type="protein sequence ID" value="OB02G21590.1"/>
    <property type="gene ID" value="OB02G21590"/>
</dbReference>
<evidence type="ECO:0000256" key="1">
    <source>
        <dbReference type="SAM" id="MobiDB-lite"/>
    </source>
</evidence>
<feature type="compositionally biased region" description="Low complexity" evidence="1">
    <location>
        <begin position="22"/>
        <end position="32"/>
    </location>
</feature>
<keyword evidence="4" id="KW-1185">Reference proteome</keyword>
<accession>J3LBZ2</accession>
<feature type="domain" description="C2H2-type" evidence="2">
    <location>
        <begin position="86"/>
        <end position="106"/>
    </location>
</feature>
<dbReference type="PANTHER" id="PTHR47591">
    <property type="entry name" value="ZINC FINGER PROTEIN ZAT2-RELATED"/>
    <property type="match status" value="1"/>
</dbReference>
<dbReference type="AlphaFoldDB" id="J3LBZ2"/>
<proteinExistence type="predicted"/>
<dbReference type="GeneID" id="102718431"/>
<dbReference type="Pfam" id="PF13912">
    <property type="entry name" value="zf-C2H2_6"/>
    <property type="match status" value="1"/>
</dbReference>
<dbReference type="KEGG" id="obr:102718431"/>
<evidence type="ECO:0000259" key="2">
    <source>
        <dbReference type="PROSITE" id="PS00028"/>
    </source>
</evidence>
<dbReference type="EnsemblPlants" id="OB02G21590.1">
    <property type="protein sequence ID" value="OB02G21590.1"/>
    <property type="gene ID" value="OB02G21590"/>
</dbReference>
<dbReference type="Proteomes" id="UP000006038">
    <property type="component" value="Unassembled WGS sequence"/>
</dbReference>
<dbReference type="HOGENOM" id="CLU_098448_0_0_1"/>
<dbReference type="OMA" id="VEGRFEC"/>
<name>J3LBZ2_ORYBR</name>
<dbReference type="PROSITE" id="PS00028">
    <property type="entry name" value="ZINC_FINGER_C2H2_1"/>
    <property type="match status" value="1"/>
</dbReference>
<feature type="region of interest" description="Disordered" evidence="1">
    <location>
        <begin position="1"/>
        <end position="34"/>
    </location>
</feature>
<dbReference type="PANTHER" id="PTHR47591:SF13">
    <property type="entry name" value="OS02G0293900 PROTEIN"/>
    <property type="match status" value="1"/>
</dbReference>
<dbReference type="eggNOG" id="KOG1721">
    <property type="taxonomic scope" value="Eukaryota"/>
</dbReference>
<evidence type="ECO:0000313" key="3">
    <source>
        <dbReference type="EnsemblPlants" id="OB02G21590.1"/>
    </source>
</evidence>
<reference evidence="3" key="1">
    <citation type="submission" date="2013-04" db="UniProtKB">
        <authorList>
            <consortium name="EnsemblPlants"/>
        </authorList>
    </citation>
    <scope>IDENTIFICATION</scope>
</reference>
<dbReference type="OrthoDB" id="6077919at2759"/>
<dbReference type="InterPro" id="IPR013087">
    <property type="entry name" value="Znf_C2H2_type"/>
</dbReference>
<sequence length="164" mass="16861">MRCHPERQWRGITPPGGGGGASLPSSNAGASSQFTLKEREVAAGLLMLSGARPAPTSARKGKAKRRLAATAAAPHHPPQSCDDHKCAVCHLGFASGQALGGHKRCHWDRSCAVATAGSSTTSASSPAAKNATALDLNLPPPLPQKNLQDCGLNDTLDLKLGLLT</sequence>